<name>A0A2U2XBV6_9FLAO</name>
<dbReference type="EMBL" id="QFRJ01000007">
    <property type="protein sequence ID" value="PWH85284.1"/>
    <property type="molecule type" value="Genomic_DNA"/>
</dbReference>
<evidence type="ECO:0000313" key="2">
    <source>
        <dbReference type="Proteomes" id="UP000245370"/>
    </source>
</evidence>
<sequence length="65" mass="7582">MLVVFITKNWQDSGKHLRFENYPHRFILYPFIFTKLSDKSSVFAMRKPKNGNLFGSNDKAAVTKT</sequence>
<proteinExistence type="predicted"/>
<gene>
    <name evidence="1" type="ORF">DIT68_10115</name>
</gene>
<dbReference type="Proteomes" id="UP000245370">
    <property type="component" value="Unassembled WGS sequence"/>
</dbReference>
<comment type="caution">
    <text evidence="1">The sequence shown here is derived from an EMBL/GenBank/DDBJ whole genome shotgun (WGS) entry which is preliminary data.</text>
</comment>
<accession>A0A2U2XBV6</accession>
<protein>
    <submittedName>
        <fullName evidence="1">Uncharacterized protein</fullName>
    </submittedName>
</protein>
<organism evidence="1 2">
    <name type="scientific">Brumimicrobium oceani</name>
    <dbReference type="NCBI Taxonomy" id="2100725"/>
    <lineage>
        <taxon>Bacteria</taxon>
        <taxon>Pseudomonadati</taxon>
        <taxon>Bacteroidota</taxon>
        <taxon>Flavobacteriia</taxon>
        <taxon>Flavobacteriales</taxon>
        <taxon>Crocinitomicaceae</taxon>
        <taxon>Brumimicrobium</taxon>
    </lineage>
</organism>
<keyword evidence="2" id="KW-1185">Reference proteome</keyword>
<reference evidence="1 2" key="2">
    <citation type="submission" date="2018-05" db="EMBL/GenBank/DDBJ databases">
        <authorList>
            <person name="Lanie J.A."/>
            <person name="Ng W.-L."/>
            <person name="Kazmierczak K.M."/>
            <person name="Andrzejewski T.M."/>
            <person name="Davidsen T.M."/>
            <person name="Wayne K.J."/>
            <person name="Tettelin H."/>
            <person name="Glass J.I."/>
            <person name="Rusch D."/>
            <person name="Podicherti R."/>
            <person name="Tsui H.-C.T."/>
            <person name="Winkler M.E."/>
        </authorList>
    </citation>
    <scope>NUCLEOTIDE SEQUENCE [LARGE SCALE GENOMIC DNA]</scope>
    <source>
        <strain evidence="1 2">C305</strain>
    </source>
</reference>
<evidence type="ECO:0000313" key="1">
    <source>
        <dbReference type="EMBL" id="PWH85284.1"/>
    </source>
</evidence>
<dbReference type="AlphaFoldDB" id="A0A2U2XBV6"/>
<reference evidence="1 2" key="1">
    <citation type="submission" date="2018-05" db="EMBL/GenBank/DDBJ databases">
        <title>Brumimicrobium oceani sp. nov., isolated from coastal sediment.</title>
        <authorList>
            <person name="Kou Y."/>
        </authorList>
    </citation>
    <scope>NUCLEOTIDE SEQUENCE [LARGE SCALE GENOMIC DNA]</scope>
    <source>
        <strain evidence="1 2">C305</strain>
    </source>
</reference>